<name>A0A7D9ET82_PARCT</name>
<gene>
    <name evidence="1" type="ORF">PACLA_8A048932</name>
</gene>
<dbReference type="AlphaFoldDB" id="A0A7D9ET82"/>
<proteinExistence type="predicted"/>
<organism evidence="1 2">
    <name type="scientific">Paramuricea clavata</name>
    <name type="common">Red gorgonian</name>
    <name type="synonym">Violescent sea-whip</name>
    <dbReference type="NCBI Taxonomy" id="317549"/>
    <lineage>
        <taxon>Eukaryota</taxon>
        <taxon>Metazoa</taxon>
        <taxon>Cnidaria</taxon>
        <taxon>Anthozoa</taxon>
        <taxon>Octocorallia</taxon>
        <taxon>Malacalcyonacea</taxon>
        <taxon>Plexauridae</taxon>
        <taxon>Paramuricea</taxon>
    </lineage>
</organism>
<dbReference type="OrthoDB" id="5956448at2759"/>
<dbReference type="EMBL" id="CACRXK020009723">
    <property type="protein sequence ID" value="CAB4017829.1"/>
    <property type="molecule type" value="Genomic_DNA"/>
</dbReference>
<evidence type="ECO:0000313" key="2">
    <source>
        <dbReference type="Proteomes" id="UP001152795"/>
    </source>
</evidence>
<dbReference type="PANTHER" id="PTHR47018">
    <property type="entry name" value="CXC DOMAIN-CONTAINING PROTEIN-RELATED"/>
    <property type="match status" value="1"/>
</dbReference>
<reference evidence="1" key="1">
    <citation type="submission" date="2020-04" db="EMBL/GenBank/DDBJ databases">
        <authorList>
            <person name="Alioto T."/>
            <person name="Alioto T."/>
            <person name="Gomez Garrido J."/>
        </authorList>
    </citation>
    <scope>NUCLEOTIDE SEQUENCE</scope>
    <source>
        <strain evidence="1">A484AB</strain>
    </source>
</reference>
<keyword evidence="2" id="KW-1185">Reference proteome</keyword>
<evidence type="ECO:0000313" key="1">
    <source>
        <dbReference type="EMBL" id="CAB4017829.1"/>
    </source>
</evidence>
<protein>
    <submittedName>
        <fullName evidence="1">Uncharacterized protein</fullName>
    </submittedName>
</protein>
<accession>A0A7D9ET82</accession>
<dbReference type="Proteomes" id="UP001152795">
    <property type="component" value="Unassembled WGS sequence"/>
</dbReference>
<comment type="caution">
    <text evidence="1">The sequence shown here is derived from an EMBL/GenBank/DDBJ whole genome shotgun (WGS) entry which is preliminary data.</text>
</comment>
<sequence length="692" mass="77927">MAAFKMLGKWLNGSGWAEALCNAGVATQGVANSFLAASHLTRTRRAHQVTAVSLHLLMVKGYDEYTLNVEENDQLKSFHEWREEMSEKCPQFLYWSGVLELQLCVFQLVRAFREANFTLYVNAIKQILPWMFAMDHPNYARWLSVHYRDMCELAVRHPEVYTQFTRGCFVVHQTRRSFSSIALDHAHEQVNAVVKGDGGAVGLTENPAALRRWMVAGPEVTRMVEEFECNVSNSDSHNHHEQSPGVQSAFAKDVLNVISSFEELGNPFMEQGEELIAIHTKDIMSNDVVDTALHSLSKPRWKSAGFFQVRKSAVAYITLSSRQSQRGAEGRSGEMLARHYNTDRGTTNRGCSILDGAVIVQMLKPRMAETFEEYFNTVFAPYILRQLDAVNRVDLVWDVYREDTLKRSAQEKRGSGQRRKVLPKTRIPSDWKGFMRVNDNKDELFKLLANMIRSNDTDVVVLAISVASSISVDELWIAYGTGKHLRNIPTHSIAASLGREKASALPMFHSITGCDTVSFFGGRGKKTAWDVWNVFPELTPVLEALAASPEDINEECMAIIEMFVVLLYDRTSSLKSVNEVRQELFSKKSRSLDSIPPTRAALLQHAKRAVFQGGYIWSQTLVKNPVLPSPADWGWQRDGSSWVPYWTTLPQAKDTCYELIRCGCKTACRGRCKCMKANLTCTGLCNCGGNCK</sequence>